<dbReference type="Proteomes" id="UP000050501">
    <property type="component" value="Unassembled WGS sequence"/>
</dbReference>
<name>A0A0N8GP72_9CHLR</name>
<reference evidence="5 6" key="1">
    <citation type="submission" date="2015-07" db="EMBL/GenBank/DDBJ databases">
        <title>Genome sequence of Levilinea saccharolytica DSM 16555.</title>
        <authorList>
            <person name="Hemp J."/>
            <person name="Ward L.M."/>
            <person name="Pace L.A."/>
            <person name="Fischer W.W."/>
        </authorList>
    </citation>
    <scope>NUCLEOTIDE SEQUENCE [LARGE SCALE GENOMIC DNA]</scope>
    <source>
        <strain evidence="5 6">KIBI-1</strain>
    </source>
</reference>
<dbReference type="CDD" id="cd00473">
    <property type="entry name" value="bS6"/>
    <property type="match status" value="1"/>
</dbReference>
<dbReference type="InterPro" id="IPR000529">
    <property type="entry name" value="Ribosomal_bS6"/>
</dbReference>
<protein>
    <recommendedName>
        <fullName evidence="3 4">Small ribosomal subunit protein bS6</fullName>
    </recommendedName>
</protein>
<dbReference type="InterPro" id="IPR035980">
    <property type="entry name" value="Ribosomal_bS6_sf"/>
</dbReference>
<dbReference type="EMBL" id="LGCM01000043">
    <property type="protein sequence ID" value="KPL80090.1"/>
    <property type="molecule type" value="Genomic_DNA"/>
</dbReference>
<dbReference type="GO" id="GO:0005840">
    <property type="term" value="C:ribosome"/>
    <property type="evidence" value="ECO:0007669"/>
    <property type="project" value="UniProtKB-KW"/>
</dbReference>
<dbReference type="GO" id="GO:0003735">
    <property type="term" value="F:structural constituent of ribosome"/>
    <property type="evidence" value="ECO:0007669"/>
    <property type="project" value="InterPro"/>
</dbReference>
<keyword evidence="4" id="KW-0699">rRNA-binding</keyword>
<evidence type="ECO:0000256" key="3">
    <source>
        <dbReference type="ARBA" id="ARBA00035294"/>
    </source>
</evidence>
<dbReference type="InterPro" id="IPR014717">
    <property type="entry name" value="Transl_elong_EF1B/ribsomal_bS6"/>
</dbReference>
<dbReference type="STRING" id="229921.ADN01_12545"/>
<dbReference type="PANTHER" id="PTHR21011:SF1">
    <property type="entry name" value="SMALL RIBOSOMAL SUBUNIT PROTEIN BS6M"/>
    <property type="match status" value="1"/>
</dbReference>
<evidence type="ECO:0000256" key="2">
    <source>
        <dbReference type="ARBA" id="ARBA00035104"/>
    </source>
</evidence>
<dbReference type="AlphaFoldDB" id="A0A0N8GP72"/>
<evidence type="ECO:0000313" key="6">
    <source>
        <dbReference type="Proteomes" id="UP000050501"/>
    </source>
</evidence>
<comment type="caution">
    <text evidence="5">The sequence shown here is derived from an EMBL/GenBank/DDBJ whole genome shotgun (WGS) entry which is preliminary data.</text>
</comment>
<comment type="similarity">
    <text evidence="1 4">Belongs to the bacterial ribosomal protein bS6 family.</text>
</comment>
<sequence length="94" mass="10906">MRKYEVMFILQADLDETSQNTAIEKVSGWITEPGGSVVKVDRWGKRRMAYAIRKQREGYFVLIEAEMAPSATSELDRNLRFLEPVLRHMITVTE</sequence>
<dbReference type="PANTHER" id="PTHR21011">
    <property type="entry name" value="MITOCHONDRIAL 28S RIBOSOMAL PROTEIN S6"/>
    <property type="match status" value="1"/>
</dbReference>
<comment type="function">
    <text evidence="2 4">Binds together with bS18 to 16S ribosomal RNA.</text>
</comment>
<dbReference type="GO" id="GO:1990904">
    <property type="term" value="C:ribonucleoprotein complex"/>
    <property type="evidence" value="ECO:0007669"/>
    <property type="project" value="UniProtKB-KW"/>
</dbReference>
<evidence type="ECO:0000256" key="4">
    <source>
        <dbReference type="HAMAP-Rule" id="MF_00360"/>
    </source>
</evidence>
<dbReference type="OrthoDB" id="9812702at2"/>
<keyword evidence="4" id="KW-0694">RNA-binding</keyword>
<keyword evidence="6" id="KW-1185">Reference proteome</keyword>
<keyword evidence="4" id="KW-0689">Ribosomal protein</keyword>
<dbReference type="RefSeq" id="WP_062418124.1">
    <property type="nucleotide sequence ID" value="NZ_DF967974.1"/>
</dbReference>
<dbReference type="InterPro" id="IPR020814">
    <property type="entry name" value="Ribosomal_S6_plastid/chlpt"/>
</dbReference>
<proteinExistence type="inferred from homology"/>
<dbReference type="GO" id="GO:0070181">
    <property type="term" value="F:small ribosomal subunit rRNA binding"/>
    <property type="evidence" value="ECO:0007669"/>
    <property type="project" value="TreeGrafter"/>
</dbReference>
<evidence type="ECO:0000256" key="1">
    <source>
        <dbReference type="ARBA" id="ARBA00009512"/>
    </source>
</evidence>
<organism evidence="5 6">
    <name type="scientific">Levilinea saccharolytica</name>
    <dbReference type="NCBI Taxonomy" id="229921"/>
    <lineage>
        <taxon>Bacteria</taxon>
        <taxon>Bacillati</taxon>
        <taxon>Chloroflexota</taxon>
        <taxon>Anaerolineae</taxon>
        <taxon>Anaerolineales</taxon>
        <taxon>Anaerolineaceae</taxon>
        <taxon>Levilinea</taxon>
    </lineage>
</organism>
<dbReference type="Pfam" id="PF01250">
    <property type="entry name" value="Ribosomal_S6"/>
    <property type="match status" value="1"/>
</dbReference>
<dbReference type="GO" id="GO:0006412">
    <property type="term" value="P:translation"/>
    <property type="evidence" value="ECO:0007669"/>
    <property type="project" value="UniProtKB-UniRule"/>
</dbReference>
<dbReference type="SUPFAM" id="SSF54995">
    <property type="entry name" value="Ribosomal protein S6"/>
    <property type="match status" value="1"/>
</dbReference>
<accession>A0A0N8GP72</accession>
<dbReference type="Gene3D" id="3.30.70.60">
    <property type="match status" value="1"/>
</dbReference>
<keyword evidence="4" id="KW-0687">Ribonucleoprotein</keyword>
<evidence type="ECO:0000313" key="5">
    <source>
        <dbReference type="EMBL" id="KPL80090.1"/>
    </source>
</evidence>
<gene>
    <name evidence="4" type="primary">rpsF</name>
    <name evidence="5" type="ORF">ADN01_12545</name>
</gene>
<dbReference type="GO" id="GO:0005737">
    <property type="term" value="C:cytoplasm"/>
    <property type="evidence" value="ECO:0007669"/>
    <property type="project" value="UniProtKB-ARBA"/>
</dbReference>
<dbReference type="NCBIfam" id="TIGR00166">
    <property type="entry name" value="S6"/>
    <property type="match status" value="1"/>
</dbReference>
<dbReference type="HAMAP" id="MF_00360">
    <property type="entry name" value="Ribosomal_bS6"/>
    <property type="match status" value="1"/>
</dbReference>